<dbReference type="PANTHER" id="PTHR46193">
    <property type="entry name" value="6-PHOSPHOGLUCONATE PHOSPHATASE"/>
    <property type="match status" value="1"/>
</dbReference>
<keyword evidence="6" id="KW-1185">Reference proteome</keyword>
<dbReference type="AlphaFoldDB" id="A0A6P5FKQ6"/>
<dbReference type="InterPro" id="IPR051600">
    <property type="entry name" value="Beta-PGM-like"/>
</dbReference>
<dbReference type="RefSeq" id="XP_020093745.1">
    <property type="nucleotide sequence ID" value="XM_020238156.1"/>
</dbReference>
<dbReference type="GO" id="GO:0003824">
    <property type="term" value="F:catalytic activity"/>
    <property type="evidence" value="ECO:0007669"/>
    <property type="project" value="UniProtKB-ARBA"/>
</dbReference>
<organism evidence="6 7">
    <name type="scientific">Ananas comosus</name>
    <name type="common">Pineapple</name>
    <name type="synonym">Ananas ananas</name>
    <dbReference type="NCBI Taxonomy" id="4615"/>
    <lineage>
        <taxon>Eukaryota</taxon>
        <taxon>Viridiplantae</taxon>
        <taxon>Streptophyta</taxon>
        <taxon>Embryophyta</taxon>
        <taxon>Tracheophyta</taxon>
        <taxon>Spermatophyta</taxon>
        <taxon>Magnoliopsida</taxon>
        <taxon>Liliopsida</taxon>
        <taxon>Poales</taxon>
        <taxon>Bromeliaceae</taxon>
        <taxon>Bromelioideae</taxon>
        <taxon>Ananas</taxon>
    </lineage>
</organism>
<dbReference type="Proteomes" id="UP000515123">
    <property type="component" value="Linkage group 8"/>
</dbReference>
<evidence type="ECO:0000256" key="3">
    <source>
        <dbReference type="ARBA" id="ARBA00022842"/>
    </source>
</evidence>
<evidence type="ECO:0000256" key="4">
    <source>
        <dbReference type="ARBA" id="ARBA00023277"/>
    </source>
</evidence>
<dbReference type="Pfam" id="PF00702">
    <property type="entry name" value="Hydrolase"/>
    <property type="match status" value="1"/>
</dbReference>
<feature type="region of interest" description="Disordered" evidence="5">
    <location>
        <begin position="19"/>
        <end position="58"/>
    </location>
</feature>
<feature type="compositionally biased region" description="Basic residues" evidence="5">
    <location>
        <begin position="22"/>
        <end position="35"/>
    </location>
</feature>
<evidence type="ECO:0000256" key="5">
    <source>
        <dbReference type="SAM" id="MobiDB-lite"/>
    </source>
</evidence>
<evidence type="ECO:0000313" key="6">
    <source>
        <dbReference type="Proteomes" id="UP000515123"/>
    </source>
</evidence>
<dbReference type="Gene3D" id="1.10.150.240">
    <property type="entry name" value="Putative phosphatase, domain 2"/>
    <property type="match status" value="1"/>
</dbReference>
<evidence type="ECO:0000256" key="2">
    <source>
        <dbReference type="ARBA" id="ARBA00022723"/>
    </source>
</evidence>
<dbReference type="SUPFAM" id="SSF56784">
    <property type="entry name" value="HAD-like"/>
    <property type="match status" value="1"/>
</dbReference>
<comment type="cofactor">
    <cofactor evidence="1">
        <name>Mg(2+)</name>
        <dbReference type="ChEBI" id="CHEBI:18420"/>
    </cofactor>
</comment>
<dbReference type="InterPro" id="IPR036412">
    <property type="entry name" value="HAD-like_sf"/>
</dbReference>
<keyword evidence="3" id="KW-0460">Magnesium</keyword>
<dbReference type="GO" id="GO:0046872">
    <property type="term" value="F:metal ion binding"/>
    <property type="evidence" value="ECO:0007669"/>
    <property type="project" value="UniProtKB-KW"/>
</dbReference>
<dbReference type="InterPro" id="IPR023198">
    <property type="entry name" value="PGP-like_dom2"/>
</dbReference>
<dbReference type="GeneID" id="109713880"/>
<dbReference type="Gramene" id="Aco018836.1.mrna1">
    <property type="protein sequence ID" value="Aco018836.1.mrna1"/>
    <property type="gene ID" value="Aco018836.1.path1"/>
</dbReference>
<accession>A0A6P5FKQ6</accession>
<reference evidence="7" key="2">
    <citation type="submission" date="2025-08" db="UniProtKB">
        <authorList>
            <consortium name="RefSeq"/>
        </authorList>
    </citation>
    <scope>IDENTIFICATION</scope>
    <source>
        <tissue evidence="7">Leaf</tissue>
    </source>
</reference>
<keyword evidence="2" id="KW-0479">Metal-binding</keyword>
<sequence>MTNTRLLSRPLHFHGRVLSTREKRHSRIASPRPKKSVASSTSAAKDMSITSNSDSTDGKCPFSKLAPLEAILFDIDGTLCDSDPIHYYAFREMLQEIGFNNGVPITEEFFVEKISGKFNEDIGRALFPDGDHERAAKFMDDKEAMFRR</sequence>
<evidence type="ECO:0000313" key="7">
    <source>
        <dbReference type="RefSeq" id="XP_020093745.1"/>
    </source>
</evidence>
<dbReference type="PANTHER" id="PTHR46193:SF18">
    <property type="entry name" value="HEXITOL PHOSPHATASE B"/>
    <property type="match status" value="1"/>
</dbReference>
<protein>
    <submittedName>
        <fullName evidence="7">Haloacid dehalogenase-like hydrolase domain-containing protein Sgpp</fullName>
    </submittedName>
</protein>
<dbReference type="InterPro" id="IPR023214">
    <property type="entry name" value="HAD_sf"/>
</dbReference>
<proteinExistence type="predicted"/>
<dbReference type="OrthoDB" id="1729004at2759"/>
<reference evidence="6" key="1">
    <citation type="journal article" date="2015" name="Nat. Genet.">
        <title>The pineapple genome and the evolution of CAM photosynthesis.</title>
        <authorList>
            <person name="Ming R."/>
            <person name="VanBuren R."/>
            <person name="Wai C.M."/>
            <person name="Tang H."/>
            <person name="Schatz M.C."/>
            <person name="Bowers J.E."/>
            <person name="Lyons E."/>
            <person name="Wang M.L."/>
            <person name="Chen J."/>
            <person name="Biggers E."/>
            <person name="Zhang J."/>
            <person name="Huang L."/>
            <person name="Zhang L."/>
            <person name="Miao W."/>
            <person name="Zhang J."/>
            <person name="Ye Z."/>
            <person name="Miao C."/>
            <person name="Lin Z."/>
            <person name="Wang H."/>
            <person name="Zhou H."/>
            <person name="Yim W.C."/>
            <person name="Priest H.D."/>
            <person name="Zheng C."/>
            <person name="Woodhouse M."/>
            <person name="Edger P.P."/>
            <person name="Guyot R."/>
            <person name="Guo H.B."/>
            <person name="Guo H."/>
            <person name="Zheng G."/>
            <person name="Singh R."/>
            <person name="Sharma A."/>
            <person name="Min X."/>
            <person name="Zheng Y."/>
            <person name="Lee H."/>
            <person name="Gurtowski J."/>
            <person name="Sedlazeck F.J."/>
            <person name="Harkess A."/>
            <person name="McKain M.R."/>
            <person name="Liao Z."/>
            <person name="Fang J."/>
            <person name="Liu J."/>
            <person name="Zhang X."/>
            <person name="Zhang Q."/>
            <person name="Hu W."/>
            <person name="Qin Y."/>
            <person name="Wang K."/>
            <person name="Chen L.Y."/>
            <person name="Shirley N."/>
            <person name="Lin Y.R."/>
            <person name="Liu L.Y."/>
            <person name="Hernandez A.G."/>
            <person name="Wright C.L."/>
            <person name="Bulone V."/>
            <person name="Tuskan G.A."/>
            <person name="Heath K."/>
            <person name="Zee F."/>
            <person name="Moore P.H."/>
            <person name="Sunkar R."/>
            <person name="Leebens-Mack J.H."/>
            <person name="Mockler T."/>
            <person name="Bennetzen J.L."/>
            <person name="Freeling M."/>
            <person name="Sankoff D."/>
            <person name="Paterson A.H."/>
            <person name="Zhu X."/>
            <person name="Yang X."/>
            <person name="Smith J.A."/>
            <person name="Cushman J.C."/>
            <person name="Paull R.E."/>
            <person name="Yu Q."/>
        </authorList>
    </citation>
    <scope>NUCLEOTIDE SEQUENCE [LARGE SCALE GENOMIC DNA]</scope>
    <source>
        <strain evidence="6">cv. F153</strain>
    </source>
</reference>
<evidence type="ECO:0000256" key="1">
    <source>
        <dbReference type="ARBA" id="ARBA00001946"/>
    </source>
</evidence>
<gene>
    <name evidence="7" type="primary">LOC109713880</name>
</gene>
<keyword evidence="4" id="KW-0119">Carbohydrate metabolism</keyword>
<dbReference type="Gene3D" id="3.40.50.1000">
    <property type="entry name" value="HAD superfamily/HAD-like"/>
    <property type="match status" value="1"/>
</dbReference>
<name>A0A6P5FKQ6_ANACO</name>
<feature type="compositionally biased region" description="Low complexity" evidence="5">
    <location>
        <begin position="36"/>
        <end position="45"/>
    </location>
</feature>